<dbReference type="OrthoDB" id="8113255at2"/>
<dbReference type="RefSeq" id="WP_009021060.1">
    <property type="nucleotide sequence ID" value="NZ_DS999411.1"/>
</dbReference>
<feature type="region of interest" description="Disordered" evidence="6">
    <location>
        <begin position="1"/>
        <end position="29"/>
    </location>
</feature>
<keyword evidence="4 7" id="KW-1133">Transmembrane helix</keyword>
<keyword evidence="11" id="KW-1185">Reference proteome</keyword>
<feature type="domain" description="Polysaccharide chain length determinant N-terminal" evidence="8">
    <location>
        <begin position="41"/>
        <end position="130"/>
    </location>
</feature>
<evidence type="ECO:0000313" key="10">
    <source>
        <dbReference type="EMBL" id="EED36316.1"/>
    </source>
</evidence>
<keyword evidence="2" id="KW-1003">Cell membrane</keyword>
<comment type="subcellular location">
    <subcellularLocation>
        <location evidence="1">Cell membrane</location>
        <topology evidence="1">Multi-pass membrane protein</topology>
    </subcellularLocation>
</comment>
<dbReference type="STRING" id="565045.NOR51B_2266"/>
<evidence type="ECO:0000259" key="8">
    <source>
        <dbReference type="Pfam" id="PF02706"/>
    </source>
</evidence>
<dbReference type="PANTHER" id="PTHR32309">
    <property type="entry name" value="TYROSINE-PROTEIN KINASE"/>
    <property type="match status" value="1"/>
</dbReference>
<dbReference type="AlphaFoldDB" id="B8KUX8"/>
<keyword evidence="3 7" id="KW-0812">Transmembrane</keyword>
<feature type="transmembrane region" description="Helical" evidence="7">
    <location>
        <begin position="57"/>
        <end position="78"/>
    </location>
</feature>
<dbReference type="Proteomes" id="UP000004699">
    <property type="component" value="Unassembled WGS sequence"/>
</dbReference>
<evidence type="ECO:0000259" key="9">
    <source>
        <dbReference type="Pfam" id="PF13807"/>
    </source>
</evidence>
<dbReference type="GO" id="GO:0005886">
    <property type="term" value="C:plasma membrane"/>
    <property type="evidence" value="ECO:0007669"/>
    <property type="project" value="UniProtKB-SubCell"/>
</dbReference>
<feature type="domain" description="Tyrosine-protein kinase G-rich" evidence="9">
    <location>
        <begin position="276"/>
        <end position="338"/>
    </location>
</feature>
<dbReference type="HOGENOM" id="CLU_715276_0_0_6"/>
<evidence type="ECO:0000256" key="2">
    <source>
        <dbReference type="ARBA" id="ARBA00022475"/>
    </source>
</evidence>
<reference evidence="11" key="1">
    <citation type="journal article" date="2013" name="BMC Microbiol.">
        <title>Taxonomy and evolution of bacteriochlorophyll a-containing members of the OM60/NOR5 clade of marine gammaproteobacteria: description of Luminiphilus syltensis gen. nov., sp. nov., reclassification of Haliea rubra as Pseudohaliea rubra gen. nov., comb. nov., and emendation of Chromatocurvus halotolerans.</title>
        <authorList>
            <person name="Spring S."/>
            <person name="Riedel T."/>
            <person name="Sproer C."/>
            <person name="Yan S."/>
            <person name="Harder J."/>
            <person name="Fuchs B.M."/>
        </authorList>
    </citation>
    <scope>NUCLEOTIDE SEQUENCE [LARGE SCALE GENOMIC DNA]</scope>
    <source>
        <strain evidence="11">NOR51-B</strain>
    </source>
</reference>
<accession>B8KUX8</accession>
<dbReference type="InterPro" id="IPR050445">
    <property type="entry name" value="Bact_polysacc_biosynth/exp"/>
</dbReference>
<sequence length="351" mass="37751">MSNPSQSQDTPVDPTGNPQPQNPPPPGVWVPSYQWSDARDDEIDLFELIAGLWRRRFLIVALTAAFVIAAAGYVTLIATPTFVVEARIRPATEQALIGLNKARSFSVGPAAALAQFSAEFQSRSVLQSAFDAVMSSNPGTVAWTGEEMPPSLTREQLFLEGFLPRINIEEETVPSGNESIRLLSFEAQNAEAGRDTLDAIIQRAKAAATTAITNSFTANLDLNISQRKRELERILAQIADGRTDMTRIATEVAQSETGQGIAVADSSGVRYTSVSAQLQAEIAQLEVLQKIPLDNLQVIRIDQPPIAPTRPVKPKKTLIVAAAGVAGALFSLLVALVLNARDARRASAISQ</sequence>
<proteinExistence type="predicted"/>
<organism evidence="10 11">
    <name type="scientific">Luminiphilus syltensis NOR5-1B</name>
    <dbReference type="NCBI Taxonomy" id="565045"/>
    <lineage>
        <taxon>Bacteria</taxon>
        <taxon>Pseudomonadati</taxon>
        <taxon>Pseudomonadota</taxon>
        <taxon>Gammaproteobacteria</taxon>
        <taxon>Cellvibrionales</taxon>
        <taxon>Halieaceae</taxon>
        <taxon>Luminiphilus</taxon>
    </lineage>
</organism>
<name>B8KUX8_9GAMM</name>
<dbReference type="Gene3D" id="3.30.1890.10">
    <property type="entry name" value="FepE-like"/>
    <property type="match status" value="1"/>
</dbReference>
<dbReference type="Pfam" id="PF02706">
    <property type="entry name" value="Wzz"/>
    <property type="match status" value="1"/>
</dbReference>
<protein>
    <submittedName>
        <fullName evidence="10">Chain length determinant protein</fullName>
    </submittedName>
</protein>
<evidence type="ECO:0000313" key="11">
    <source>
        <dbReference type="Proteomes" id="UP000004699"/>
    </source>
</evidence>
<dbReference type="EMBL" id="DS999411">
    <property type="protein sequence ID" value="EED36316.1"/>
    <property type="molecule type" value="Genomic_DNA"/>
</dbReference>
<dbReference type="GO" id="GO:0004713">
    <property type="term" value="F:protein tyrosine kinase activity"/>
    <property type="evidence" value="ECO:0007669"/>
    <property type="project" value="TreeGrafter"/>
</dbReference>
<dbReference type="InterPro" id="IPR003856">
    <property type="entry name" value="LPS_length_determ_N"/>
</dbReference>
<evidence type="ECO:0000256" key="4">
    <source>
        <dbReference type="ARBA" id="ARBA00022989"/>
    </source>
</evidence>
<dbReference type="InterPro" id="IPR032807">
    <property type="entry name" value="GNVR"/>
</dbReference>
<gene>
    <name evidence="10" type="ORF">NOR51B_2266</name>
</gene>
<evidence type="ECO:0000256" key="5">
    <source>
        <dbReference type="ARBA" id="ARBA00023136"/>
    </source>
</evidence>
<dbReference type="PANTHER" id="PTHR32309:SF13">
    <property type="entry name" value="FERRIC ENTEROBACTIN TRANSPORT PROTEIN FEPE"/>
    <property type="match status" value="1"/>
</dbReference>
<evidence type="ECO:0000256" key="6">
    <source>
        <dbReference type="SAM" id="MobiDB-lite"/>
    </source>
</evidence>
<evidence type="ECO:0000256" key="3">
    <source>
        <dbReference type="ARBA" id="ARBA00022692"/>
    </source>
</evidence>
<dbReference type="Pfam" id="PF13807">
    <property type="entry name" value="GNVR"/>
    <property type="match status" value="1"/>
</dbReference>
<dbReference type="eggNOG" id="COG3765">
    <property type="taxonomic scope" value="Bacteria"/>
</dbReference>
<feature type="transmembrane region" description="Helical" evidence="7">
    <location>
        <begin position="318"/>
        <end position="338"/>
    </location>
</feature>
<keyword evidence="5 7" id="KW-0472">Membrane</keyword>
<feature type="compositionally biased region" description="Polar residues" evidence="6">
    <location>
        <begin position="1"/>
        <end position="10"/>
    </location>
</feature>
<evidence type="ECO:0000256" key="7">
    <source>
        <dbReference type="SAM" id="Phobius"/>
    </source>
</evidence>
<dbReference type="SUPFAM" id="SSF160355">
    <property type="entry name" value="Bacterial polysaccharide co-polymerase-like"/>
    <property type="match status" value="1"/>
</dbReference>
<evidence type="ECO:0000256" key="1">
    <source>
        <dbReference type="ARBA" id="ARBA00004651"/>
    </source>
</evidence>